<dbReference type="SUPFAM" id="SSF49899">
    <property type="entry name" value="Concanavalin A-like lectins/glucanases"/>
    <property type="match status" value="1"/>
</dbReference>
<proteinExistence type="inferred from homology"/>
<reference evidence="4 7" key="2">
    <citation type="submission" date="2020-08" db="EMBL/GenBank/DDBJ databases">
        <title>Sequencing the genomes of 1000 actinobacteria strains.</title>
        <authorList>
            <person name="Klenk H.-P."/>
        </authorList>
    </citation>
    <scope>NUCLEOTIDE SEQUENCE [LARGE SCALE GENOMIC DNA]</scope>
    <source>
        <strain evidence="4 7">DSM 15626</strain>
    </source>
</reference>
<dbReference type="InterPro" id="IPR050546">
    <property type="entry name" value="Glycosyl_Hydrlase_16"/>
</dbReference>
<dbReference type="EMBL" id="JABJRC010000016">
    <property type="protein sequence ID" value="NOL45780.1"/>
    <property type="molecule type" value="Genomic_DNA"/>
</dbReference>
<dbReference type="InterPro" id="IPR000757">
    <property type="entry name" value="Beta-glucanase-like"/>
</dbReference>
<dbReference type="RefSeq" id="WP_171679076.1">
    <property type="nucleotide sequence ID" value="NZ_BAAAGT010000023.1"/>
</dbReference>
<gene>
    <name evidence="4" type="ORF">HNR71_002880</name>
    <name evidence="5" type="ORF">HPO96_36600</name>
</gene>
<dbReference type="EMBL" id="JACHKF010000001">
    <property type="protein sequence ID" value="MBB6567243.1"/>
    <property type="molecule type" value="Genomic_DNA"/>
</dbReference>
<comment type="similarity">
    <text evidence="1">Belongs to the glycosyl hydrolase 16 family.</text>
</comment>
<keyword evidence="5" id="KW-0378">Hydrolase</keyword>
<reference evidence="5 6" key="1">
    <citation type="submission" date="2020-05" db="EMBL/GenBank/DDBJ databases">
        <title>Genome sequence of Kribbella sandramycini ATCC 39419.</title>
        <authorList>
            <person name="Maclea K.S."/>
            <person name="Fair J.L."/>
        </authorList>
    </citation>
    <scope>NUCLEOTIDE SEQUENCE [LARGE SCALE GENOMIC DNA]</scope>
    <source>
        <strain evidence="5 6">ATCC 39419</strain>
    </source>
</reference>
<organism evidence="5 6">
    <name type="scientific">Kribbella sandramycini</name>
    <dbReference type="NCBI Taxonomy" id="60450"/>
    <lineage>
        <taxon>Bacteria</taxon>
        <taxon>Bacillati</taxon>
        <taxon>Actinomycetota</taxon>
        <taxon>Actinomycetes</taxon>
        <taxon>Propionibacteriales</taxon>
        <taxon>Kribbellaceae</taxon>
        <taxon>Kribbella</taxon>
    </lineage>
</organism>
<dbReference type="Gene3D" id="2.60.120.200">
    <property type="match status" value="1"/>
</dbReference>
<evidence type="ECO:0000256" key="1">
    <source>
        <dbReference type="ARBA" id="ARBA00006865"/>
    </source>
</evidence>
<sequence>MRPPRWAAAVVALALLSTGVTAQAADNTAPNPILASNANGWGTMSGGTGSRVAISGHPIAAYAYQVALTGSTAGIYLPQQAVVAGKKYTITVDAKTRGSARMQMDWYGANGGYLGSTEGPSVTTSASAWTKVSAQFTAPAGAVNSHPLTYIAGGSGTWQSTAADYRQVGDDPPPSGGTAAGNYNWGPALPASDEFNYTGAPDESKWGIYGGKDGCGPGHAGNGKRCGYANTVQDGYLRQTGYANGDTAGLASKLGQKYGRWEVRARVLSAGGGGAAYHPVLITWPDDDRWPQGGEYDYFEVNVGDTRATAFMHHPTESGVVQDEYHSGPLDLGQWHNYGFEWAPDGLTGYIDGVPWFHDTDPDAQAPGPMHQTIQLDNFCGCSMQKAYFDVDWARVYPY</sequence>
<evidence type="ECO:0000313" key="5">
    <source>
        <dbReference type="EMBL" id="NOL45780.1"/>
    </source>
</evidence>
<dbReference type="PANTHER" id="PTHR10963">
    <property type="entry name" value="GLYCOSYL HYDROLASE-RELATED"/>
    <property type="match status" value="1"/>
</dbReference>
<dbReference type="InterPro" id="IPR013320">
    <property type="entry name" value="ConA-like_dom_sf"/>
</dbReference>
<keyword evidence="2" id="KW-0732">Signal</keyword>
<dbReference type="PANTHER" id="PTHR10963:SF55">
    <property type="entry name" value="GLYCOSIDE HYDROLASE FAMILY 16 PROTEIN"/>
    <property type="match status" value="1"/>
</dbReference>
<keyword evidence="6" id="KW-1185">Reference proteome</keyword>
<evidence type="ECO:0000313" key="4">
    <source>
        <dbReference type="EMBL" id="MBB6567243.1"/>
    </source>
</evidence>
<dbReference type="GO" id="GO:0005975">
    <property type="term" value="P:carbohydrate metabolic process"/>
    <property type="evidence" value="ECO:0007669"/>
    <property type="project" value="InterPro"/>
</dbReference>
<feature type="chain" id="PRO_5036217845" evidence="2">
    <location>
        <begin position="25"/>
        <end position="399"/>
    </location>
</feature>
<feature type="domain" description="GH16" evidence="3">
    <location>
        <begin position="165"/>
        <end position="399"/>
    </location>
</feature>
<dbReference type="CDD" id="cd00413">
    <property type="entry name" value="Glyco_hydrolase_16"/>
    <property type="match status" value="1"/>
</dbReference>
<dbReference type="AlphaFoldDB" id="A0A7Y4L7D5"/>
<dbReference type="GO" id="GO:0004553">
    <property type="term" value="F:hydrolase activity, hydrolyzing O-glycosyl compounds"/>
    <property type="evidence" value="ECO:0007669"/>
    <property type="project" value="InterPro"/>
</dbReference>
<dbReference type="PROSITE" id="PS51762">
    <property type="entry name" value="GH16_2"/>
    <property type="match status" value="1"/>
</dbReference>
<accession>A0A7Y4L7D5</accession>
<comment type="caution">
    <text evidence="5">The sequence shown here is derived from an EMBL/GenBank/DDBJ whole genome shotgun (WGS) entry which is preliminary data.</text>
</comment>
<evidence type="ECO:0000256" key="2">
    <source>
        <dbReference type="SAM" id="SignalP"/>
    </source>
</evidence>
<dbReference type="Gene3D" id="2.60.120.260">
    <property type="entry name" value="Galactose-binding domain-like"/>
    <property type="match status" value="1"/>
</dbReference>
<protein>
    <submittedName>
        <fullName evidence="5">Glycoside hydrolase family 16 protein</fullName>
    </submittedName>
</protein>
<dbReference type="Proteomes" id="UP000534306">
    <property type="component" value="Unassembled WGS sequence"/>
</dbReference>
<feature type="signal peptide" evidence="2">
    <location>
        <begin position="1"/>
        <end position="24"/>
    </location>
</feature>
<evidence type="ECO:0000313" key="6">
    <source>
        <dbReference type="Proteomes" id="UP000534306"/>
    </source>
</evidence>
<dbReference type="Pfam" id="PF00722">
    <property type="entry name" value="Glyco_hydro_16"/>
    <property type="match status" value="1"/>
</dbReference>
<dbReference type="Proteomes" id="UP000553957">
    <property type="component" value="Unassembled WGS sequence"/>
</dbReference>
<evidence type="ECO:0000259" key="3">
    <source>
        <dbReference type="PROSITE" id="PS51762"/>
    </source>
</evidence>
<evidence type="ECO:0000313" key="7">
    <source>
        <dbReference type="Proteomes" id="UP000553957"/>
    </source>
</evidence>
<name>A0A7Y4L7D5_9ACTN</name>